<dbReference type="STRING" id="665126.ABB55_13910"/>
<dbReference type="EMBL" id="LJYW01000001">
    <property type="protein sequence ID" value="KPL53171.1"/>
    <property type="molecule type" value="Genomic_DNA"/>
</dbReference>
<dbReference type="RefSeq" id="WP_054359336.1">
    <property type="nucleotide sequence ID" value="NZ_LJYW01000001.1"/>
</dbReference>
<dbReference type="InterPro" id="IPR052021">
    <property type="entry name" value="Type-I_RS_S_subunit"/>
</dbReference>
<dbReference type="InterPro" id="IPR044946">
    <property type="entry name" value="Restrct_endonuc_typeI_TRD_sf"/>
</dbReference>
<dbReference type="Proteomes" id="UP000048984">
    <property type="component" value="Unassembled WGS sequence"/>
</dbReference>
<accession>A0A0P6W742</accession>
<dbReference type="Gene3D" id="3.90.220.20">
    <property type="entry name" value="DNA methylase specificity domains"/>
    <property type="match status" value="1"/>
</dbReference>
<dbReference type="GO" id="GO:0009307">
    <property type="term" value="P:DNA restriction-modification system"/>
    <property type="evidence" value="ECO:0007669"/>
    <property type="project" value="UniProtKB-KW"/>
</dbReference>
<organism evidence="3 4">
    <name type="scientific">Prosthecodimorpha hirschii</name>
    <dbReference type="NCBI Taxonomy" id="665126"/>
    <lineage>
        <taxon>Bacteria</taxon>
        <taxon>Pseudomonadati</taxon>
        <taxon>Pseudomonadota</taxon>
        <taxon>Alphaproteobacteria</taxon>
        <taxon>Hyphomicrobiales</taxon>
        <taxon>Ancalomicrobiaceae</taxon>
        <taxon>Prosthecodimorpha</taxon>
    </lineage>
</organism>
<keyword evidence="2" id="KW-0238">DNA-binding</keyword>
<evidence type="ECO:0000256" key="1">
    <source>
        <dbReference type="ARBA" id="ARBA00022747"/>
    </source>
</evidence>
<reference evidence="3 4" key="1">
    <citation type="submission" date="2015-09" db="EMBL/GenBank/DDBJ databases">
        <authorList>
            <person name="Jackson K.R."/>
            <person name="Lunt B.L."/>
            <person name="Fisher J.N.B."/>
            <person name="Gardner A.V."/>
            <person name="Bailey M.E."/>
            <person name="Deus L.M."/>
            <person name="Earl A.S."/>
            <person name="Gibby P.D."/>
            <person name="Hartmann K.A."/>
            <person name="Liu J.E."/>
            <person name="Manci A.M."/>
            <person name="Nielsen D.A."/>
            <person name="Solomon M.B."/>
            <person name="Breakwell D.P."/>
            <person name="Burnett S.H."/>
            <person name="Grose J.H."/>
        </authorList>
    </citation>
    <scope>NUCLEOTIDE SEQUENCE [LARGE SCALE GENOMIC DNA]</scope>
    <source>
        <strain evidence="3 4">16</strain>
    </source>
</reference>
<keyword evidence="4" id="KW-1185">Reference proteome</keyword>
<keyword evidence="1" id="KW-0680">Restriction system</keyword>
<sequence>MRLADVCAIHTGYTARGRLEPMAAGGVLAIQLRDISPEGCIDPERLTRVQLENVADRYFVRAGDVVFRSRGERNTASALDERMREPVLAVLPLMVLRPNLDVVTPRYLAWAINQPPAQRHFDAAARGTNIRMIPRSSLDDLDLDVPDIETQEKIVAVDALAERERVLSQLAAETRRQMISLLLVEQANRISPSTGMEGPSK</sequence>
<gene>
    <name evidence="3" type="ORF">ABB55_13910</name>
</gene>
<evidence type="ECO:0000256" key="2">
    <source>
        <dbReference type="ARBA" id="ARBA00023125"/>
    </source>
</evidence>
<protein>
    <recommendedName>
        <fullName evidence="5">Type I restriction modification DNA specificity domain-containing protein</fullName>
    </recommendedName>
</protein>
<reference evidence="3 4" key="2">
    <citation type="submission" date="2015-10" db="EMBL/GenBank/DDBJ databases">
        <title>Draft Genome Sequence of Prosthecomicrobium hirschii ATCC 27832.</title>
        <authorList>
            <person name="Daniel J."/>
            <person name="Givan S.A."/>
            <person name="Brun Y.V."/>
            <person name="Brown P.J."/>
        </authorList>
    </citation>
    <scope>NUCLEOTIDE SEQUENCE [LARGE SCALE GENOMIC DNA]</scope>
    <source>
        <strain evidence="3 4">16</strain>
    </source>
</reference>
<evidence type="ECO:0000313" key="4">
    <source>
        <dbReference type="Proteomes" id="UP000048984"/>
    </source>
</evidence>
<evidence type="ECO:0008006" key="5">
    <source>
        <dbReference type="Google" id="ProtNLM"/>
    </source>
</evidence>
<comment type="caution">
    <text evidence="3">The sequence shown here is derived from an EMBL/GenBank/DDBJ whole genome shotgun (WGS) entry which is preliminary data.</text>
</comment>
<dbReference type="REBASE" id="133068">
    <property type="entry name" value="S2.Phi27832ORF13905P"/>
</dbReference>
<dbReference type="PANTHER" id="PTHR30408">
    <property type="entry name" value="TYPE-1 RESTRICTION ENZYME ECOKI SPECIFICITY PROTEIN"/>
    <property type="match status" value="1"/>
</dbReference>
<name>A0A0P6W742_9HYPH</name>
<proteinExistence type="predicted"/>
<dbReference type="SUPFAM" id="SSF116734">
    <property type="entry name" value="DNA methylase specificity domain"/>
    <property type="match status" value="1"/>
</dbReference>
<dbReference type="PANTHER" id="PTHR30408:SF12">
    <property type="entry name" value="TYPE I RESTRICTION ENZYME MJAVIII SPECIFICITY SUBUNIT"/>
    <property type="match status" value="1"/>
</dbReference>
<dbReference type="GO" id="GO:0003677">
    <property type="term" value="F:DNA binding"/>
    <property type="evidence" value="ECO:0007669"/>
    <property type="project" value="UniProtKB-KW"/>
</dbReference>
<dbReference type="AlphaFoldDB" id="A0A0P6W742"/>
<evidence type="ECO:0000313" key="3">
    <source>
        <dbReference type="EMBL" id="KPL53171.1"/>
    </source>
</evidence>